<keyword evidence="2" id="KW-1185">Reference proteome</keyword>
<protein>
    <submittedName>
        <fullName evidence="1">Uncharacterized protein</fullName>
    </submittedName>
</protein>
<name>A0ABD2NX69_9CUCU</name>
<comment type="caution">
    <text evidence="1">The sequence shown here is derived from an EMBL/GenBank/DDBJ whole genome shotgun (WGS) entry which is preliminary data.</text>
</comment>
<organism evidence="1 2">
    <name type="scientific">Cryptolaemus montrouzieri</name>
    <dbReference type="NCBI Taxonomy" id="559131"/>
    <lineage>
        <taxon>Eukaryota</taxon>
        <taxon>Metazoa</taxon>
        <taxon>Ecdysozoa</taxon>
        <taxon>Arthropoda</taxon>
        <taxon>Hexapoda</taxon>
        <taxon>Insecta</taxon>
        <taxon>Pterygota</taxon>
        <taxon>Neoptera</taxon>
        <taxon>Endopterygota</taxon>
        <taxon>Coleoptera</taxon>
        <taxon>Polyphaga</taxon>
        <taxon>Cucujiformia</taxon>
        <taxon>Coccinelloidea</taxon>
        <taxon>Coccinellidae</taxon>
        <taxon>Scymninae</taxon>
        <taxon>Scymnini</taxon>
        <taxon>Cryptolaemus</taxon>
    </lineage>
</organism>
<dbReference type="EMBL" id="JABFTP020000144">
    <property type="protein sequence ID" value="KAL3283309.1"/>
    <property type="molecule type" value="Genomic_DNA"/>
</dbReference>
<accession>A0ABD2NX69</accession>
<proteinExistence type="predicted"/>
<evidence type="ECO:0000313" key="1">
    <source>
        <dbReference type="EMBL" id="KAL3283309.1"/>
    </source>
</evidence>
<gene>
    <name evidence="1" type="ORF">HHI36_006457</name>
</gene>
<reference evidence="1 2" key="1">
    <citation type="journal article" date="2021" name="BMC Biol.">
        <title>Horizontally acquired antibacterial genes associated with adaptive radiation of ladybird beetles.</title>
        <authorList>
            <person name="Li H.S."/>
            <person name="Tang X.F."/>
            <person name="Huang Y.H."/>
            <person name="Xu Z.Y."/>
            <person name="Chen M.L."/>
            <person name="Du X.Y."/>
            <person name="Qiu B.Y."/>
            <person name="Chen P.T."/>
            <person name="Zhang W."/>
            <person name="Slipinski A."/>
            <person name="Escalona H.E."/>
            <person name="Waterhouse R.M."/>
            <person name="Zwick A."/>
            <person name="Pang H."/>
        </authorList>
    </citation>
    <scope>NUCLEOTIDE SEQUENCE [LARGE SCALE GENOMIC DNA]</scope>
    <source>
        <strain evidence="1">SYSU2018</strain>
    </source>
</reference>
<sequence length="205" mass="24540">MELSRFKQDEHEKYYFGYSSSEIYSNLENTLTKSIQIFLEESEAVLLEENDESKRDLILKETAELKDLYLKQCMTVLNQFKNVLRNIFDIPENASIYEEYTKDSYNEEQVSLMRKEVEDLEWTFLQEKMFLQTLKLEKEMIEKLEPSFLEARVRLMKLKDEAEIKRAERLKKLCEKHDSYLNKCIGEDDSNKPIVQKDFSINIDL</sequence>
<dbReference type="Proteomes" id="UP001516400">
    <property type="component" value="Unassembled WGS sequence"/>
</dbReference>
<dbReference type="AlphaFoldDB" id="A0ABD2NX69"/>
<evidence type="ECO:0000313" key="2">
    <source>
        <dbReference type="Proteomes" id="UP001516400"/>
    </source>
</evidence>